<keyword evidence="4" id="KW-0804">Transcription</keyword>
<comment type="caution">
    <text evidence="6">The sequence shown here is derived from an EMBL/GenBank/DDBJ whole genome shotgun (WGS) entry which is preliminary data.</text>
</comment>
<reference evidence="6" key="1">
    <citation type="submission" date="2022-02" db="EMBL/GenBank/DDBJ databases">
        <title>Vibrio sp. nov, a new bacterium isolated from seawater.</title>
        <authorList>
            <person name="Yuan Y."/>
        </authorList>
    </citation>
    <scope>NUCLEOTIDE SEQUENCE</scope>
    <source>
        <strain evidence="6">ZSDZ65</strain>
    </source>
</reference>
<feature type="domain" description="HTH deoR-type" evidence="5">
    <location>
        <begin position="4"/>
        <end position="59"/>
    </location>
</feature>
<protein>
    <submittedName>
        <fullName evidence="6">DeoR/GlpR family DNA-binding transcription regulator</fullName>
    </submittedName>
</protein>
<dbReference type="RefSeq" id="WP_265673320.1">
    <property type="nucleotide sequence ID" value="NZ_JAKRRY010000002.1"/>
</dbReference>
<gene>
    <name evidence="6" type="ORF">MD535_02285</name>
</gene>
<dbReference type="InterPro" id="IPR036388">
    <property type="entry name" value="WH-like_DNA-bd_sf"/>
</dbReference>
<dbReference type="Pfam" id="PF00455">
    <property type="entry name" value="DeoRC"/>
    <property type="match status" value="1"/>
</dbReference>
<accession>A0A9X3HV31</accession>
<name>A0A9X3HV31_9VIBR</name>
<evidence type="ECO:0000259" key="5">
    <source>
        <dbReference type="PROSITE" id="PS51000"/>
    </source>
</evidence>
<evidence type="ECO:0000313" key="6">
    <source>
        <dbReference type="EMBL" id="MCW8344854.1"/>
    </source>
</evidence>
<dbReference type="InterPro" id="IPR050313">
    <property type="entry name" value="Carb_Metab_HTH_regulators"/>
</dbReference>
<keyword evidence="2" id="KW-0805">Transcription regulation</keyword>
<dbReference type="SMART" id="SM01134">
    <property type="entry name" value="DeoRC"/>
    <property type="match status" value="1"/>
</dbReference>
<organism evidence="6 7">
    <name type="scientific">Vibrio qingdaonensis</name>
    <dbReference type="NCBI Taxonomy" id="2829491"/>
    <lineage>
        <taxon>Bacteria</taxon>
        <taxon>Pseudomonadati</taxon>
        <taxon>Pseudomonadota</taxon>
        <taxon>Gammaproteobacteria</taxon>
        <taxon>Vibrionales</taxon>
        <taxon>Vibrionaceae</taxon>
        <taxon>Vibrio</taxon>
    </lineage>
</organism>
<dbReference type="GO" id="GO:0003677">
    <property type="term" value="F:DNA binding"/>
    <property type="evidence" value="ECO:0007669"/>
    <property type="project" value="UniProtKB-KW"/>
</dbReference>
<evidence type="ECO:0000256" key="4">
    <source>
        <dbReference type="ARBA" id="ARBA00023163"/>
    </source>
</evidence>
<evidence type="ECO:0000313" key="7">
    <source>
        <dbReference type="Proteomes" id="UP001155587"/>
    </source>
</evidence>
<evidence type="ECO:0000256" key="1">
    <source>
        <dbReference type="ARBA" id="ARBA00022491"/>
    </source>
</evidence>
<dbReference type="GO" id="GO:0003700">
    <property type="term" value="F:DNA-binding transcription factor activity"/>
    <property type="evidence" value="ECO:0007669"/>
    <property type="project" value="InterPro"/>
</dbReference>
<dbReference type="EMBL" id="JAKRRY010000002">
    <property type="protein sequence ID" value="MCW8344854.1"/>
    <property type="molecule type" value="Genomic_DNA"/>
</dbReference>
<keyword evidence="3 6" id="KW-0238">DNA-binding</keyword>
<dbReference type="Pfam" id="PF08220">
    <property type="entry name" value="HTH_DeoR"/>
    <property type="match status" value="1"/>
</dbReference>
<sequence length="271" mass="29797">MHKLSLRQQSIVDKIHLQEYCAIDDLARCFDVTTQTIRRDINELCRLGLACRHHGGVGLPAMLANRSYVSRQTTNKDEKLSIAKQVAQHVPNGSTVFLGIGTTIAMIAEQLITHQELRVVTNNFEAAHVLSQCDHIETWVPGGRVRTNDRDVVGDHVVPFFDLFSADIGIVSCASIRAVEVSAGPQPSGFVTTSGEQQDYSFEHELREAAVSQKIIAGASEKWLVANSSKWQGKANAKIAPLSYFDRIFSGHHSQQSNPATSLTADRVTYG</sequence>
<dbReference type="PANTHER" id="PTHR30363:SF4">
    <property type="entry name" value="GLYCEROL-3-PHOSPHATE REGULON REPRESSOR"/>
    <property type="match status" value="1"/>
</dbReference>
<evidence type="ECO:0000256" key="2">
    <source>
        <dbReference type="ARBA" id="ARBA00023015"/>
    </source>
</evidence>
<dbReference type="Proteomes" id="UP001155587">
    <property type="component" value="Unassembled WGS sequence"/>
</dbReference>
<keyword evidence="7" id="KW-1185">Reference proteome</keyword>
<dbReference type="InterPro" id="IPR036390">
    <property type="entry name" value="WH_DNA-bd_sf"/>
</dbReference>
<dbReference type="InterPro" id="IPR014036">
    <property type="entry name" value="DeoR-like_C"/>
</dbReference>
<keyword evidence="1" id="KW-0678">Repressor</keyword>
<dbReference type="InterPro" id="IPR037171">
    <property type="entry name" value="NagB/RpiA_transferase-like"/>
</dbReference>
<dbReference type="Gene3D" id="1.10.10.10">
    <property type="entry name" value="Winged helix-like DNA-binding domain superfamily/Winged helix DNA-binding domain"/>
    <property type="match status" value="1"/>
</dbReference>
<dbReference type="SUPFAM" id="SSF100950">
    <property type="entry name" value="NagB/RpiA/CoA transferase-like"/>
    <property type="match status" value="1"/>
</dbReference>
<dbReference type="Gene3D" id="3.30.750.70">
    <property type="entry name" value="4-hydroxybutyrate coenzyme like domains"/>
    <property type="match status" value="1"/>
</dbReference>
<dbReference type="InterPro" id="IPR001034">
    <property type="entry name" value="DeoR_HTH"/>
</dbReference>
<dbReference type="PRINTS" id="PR00037">
    <property type="entry name" value="HTHLACR"/>
</dbReference>
<dbReference type="AlphaFoldDB" id="A0A9X3HV31"/>
<proteinExistence type="predicted"/>
<evidence type="ECO:0000256" key="3">
    <source>
        <dbReference type="ARBA" id="ARBA00023125"/>
    </source>
</evidence>
<dbReference type="PROSITE" id="PS00894">
    <property type="entry name" value="HTH_DEOR_1"/>
    <property type="match status" value="1"/>
</dbReference>
<dbReference type="PANTHER" id="PTHR30363">
    <property type="entry name" value="HTH-TYPE TRANSCRIPTIONAL REGULATOR SRLR-RELATED"/>
    <property type="match status" value="1"/>
</dbReference>
<dbReference type="PROSITE" id="PS51000">
    <property type="entry name" value="HTH_DEOR_2"/>
    <property type="match status" value="1"/>
</dbReference>
<dbReference type="InterPro" id="IPR018356">
    <property type="entry name" value="Tscrpt_reg_HTH_DeoR_CS"/>
</dbReference>
<dbReference type="SMART" id="SM00420">
    <property type="entry name" value="HTH_DEOR"/>
    <property type="match status" value="1"/>
</dbReference>
<dbReference type="SUPFAM" id="SSF46785">
    <property type="entry name" value="Winged helix' DNA-binding domain"/>
    <property type="match status" value="1"/>
</dbReference>